<feature type="binding site" evidence="14">
    <location>
        <position position="424"/>
    </location>
    <ligand>
        <name>Zn(2+)</name>
        <dbReference type="ChEBI" id="CHEBI:29105"/>
        <note>catalytic</note>
    </ligand>
</feature>
<dbReference type="InterPro" id="IPR027417">
    <property type="entry name" value="P-loop_NTPase"/>
</dbReference>
<dbReference type="InterPro" id="IPR003959">
    <property type="entry name" value="ATPase_AAA_core"/>
</dbReference>
<evidence type="ECO:0000256" key="9">
    <source>
        <dbReference type="ARBA" id="ARBA00022840"/>
    </source>
</evidence>
<dbReference type="InterPro" id="IPR037219">
    <property type="entry name" value="Peptidase_M41-like"/>
</dbReference>
<dbReference type="Proteomes" id="UP000825179">
    <property type="component" value="Chromosome"/>
</dbReference>
<dbReference type="InterPro" id="IPR003593">
    <property type="entry name" value="AAA+_ATPase"/>
</dbReference>
<evidence type="ECO:0000256" key="4">
    <source>
        <dbReference type="ARBA" id="ARBA00022692"/>
    </source>
</evidence>
<dbReference type="InterPro" id="IPR000642">
    <property type="entry name" value="Peptidase_M41"/>
</dbReference>
<feature type="binding site" evidence="14">
    <location>
        <position position="428"/>
    </location>
    <ligand>
        <name>Zn(2+)</name>
        <dbReference type="ChEBI" id="CHEBI:29105"/>
        <note>catalytic</note>
    </ligand>
</feature>
<comment type="similarity">
    <text evidence="15">Belongs to the AAA ATPase family.</text>
</comment>
<evidence type="ECO:0000256" key="10">
    <source>
        <dbReference type="ARBA" id="ARBA00022989"/>
    </source>
</evidence>
<feature type="transmembrane region" description="Helical" evidence="14">
    <location>
        <begin position="9"/>
        <end position="26"/>
    </location>
</feature>
<feature type="binding site" evidence="14">
    <location>
        <begin position="202"/>
        <end position="209"/>
    </location>
    <ligand>
        <name>ATP</name>
        <dbReference type="ChEBI" id="CHEBI:30616"/>
    </ligand>
</feature>
<protein>
    <recommendedName>
        <fullName evidence="14">ATP-dependent zinc metalloprotease FtsH</fullName>
        <ecNumber evidence="14">3.4.24.-</ecNumber>
    </recommendedName>
</protein>
<comment type="similarity">
    <text evidence="13 14">In the central section; belongs to the AAA ATPase family.</text>
</comment>
<evidence type="ECO:0000256" key="1">
    <source>
        <dbReference type="ARBA" id="ARBA00004370"/>
    </source>
</evidence>
<evidence type="ECO:0000256" key="7">
    <source>
        <dbReference type="ARBA" id="ARBA00022801"/>
    </source>
</evidence>
<dbReference type="GO" id="GO:0004176">
    <property type="term" value="F:ATP-dependent peptidase activity"/>
    <property type="evidence" value="ECO:0007669"/>
    <property type="project" value="InterPro"/>
</dbReference>
<evidence type="ECO:0000256" key="15">
    <source>
        <dbReference type="RuleBase" id="RU003651"/>
    </source>
</evidence>
<feature type="active site" evidence="14">
    <location>
        <position position="425"/>
    </location>
</feature>
<evidence type="ECO:0000259" key="17">
    <source>
        <dbReference type="SMART" id="SM00382"/>
    </source>
</evidence>
<evidence type="ECO:0000256" key="5">
    <source>
        <dbReference type="ARBA" id="ARBA00022723"/>
    </source>
</evidence>
<evidence type="ECO:0000256" key="3">
    <source>
        <dbReference type="ARBA" id="ARBA00022670"/>
    </source>
</evidence>
<dbReference type="FunFam" id="1.20.58.760:FF:000001">
    <property type="entry name" value="ATP-dependent zinc metalloprotease FtsH"/>
    <property type="match status" value="1"/>
</dbReference>
<feature type="binding site" evidence="14">
    <location>
        <position position="500"/>
    </location>
    <ligand>
        <name>Zn(2+)</name>
        <dbReference type="ChEBI" id="CHEBI:29105"/>
        <note>catalytic</note>
    </ligand>
</feature>
<dbReference type="AlphaFoldDB" id="A0A8X8IA99"/>
<dbReference type="GO" id="GO:0016887">
    <property type="term" value="F:ATP hydrolysis activity"/>
    <property type="evidence" value="ECO:0007669"/>
    <property type="project" value="UniProtKB-UniRule"/>
</dbReference>
<dbReference type="GO" id="GO:0004222">
    <property type="term" value="F:metalloendopeptidase activity"/>
    <property type="evidence" value="ECO:0007669"/>
    <property type="project" value="InterPro"/>
</dbReference>
<keyword evidence="3 14" id="KW-0645">Protease</keyword>
<dbReference type="InterPro" id="IPR003960">
    <property type="entry name" value="ATPase_AAA_CS"/>
</dbReference>
<dbReference type="EC" id="3.4.24.-" evidence="14"/>
<dbReference type="Pfam" id="PF06480">
    <property type="entry name" value="FtsH_ext"/>
    <property type="match status" value="1"/>
</dbReference>
<dbReference type="Pfam" id="PF01434">
    <property type="entry name" value="Peptidase_M41"/>
    <property type="match status" value="1"/>
</dbReference>
<dbReference type="SUPFAM" id="SSF140990">
    <property type="entry name" value="FtsH protease domain-like"/>
    <property type="match status" value="1"/>
</dbReference>
<keyword evidence="19" id="KW-1185">Reference proteome</keyword>
<feature type="compositionally biased region" description="Basic and acidic residues" evidence="16">
    <location>
        <begin position="628"/>
        <end position="673"/>
    </location>
</feature>
<comment type="function">
    <text evidence="14">Acts as a processive, ATP-dependent zinc metallopeptidase for both cytoplasmic and membrane proteins. Plays a role in the quality control of integral membrane proteins.</text>
</comment>
<keyword evidence="8 14" id="KW-0862">Zinc</keyword>
<evidence type="ECO:0000256" key="12">
    <source>
        <dbReference type="ARBA" id="ARBA00023136"/>
    </source>
</evidence>
<feature type="transmembrane region" description="Helical" evidence="14">
    <location>
        <begin position="109"/>
        <end position="130"/>
    </location>
</feature>
<dbReference type="Gene3D" id="3.40.50.300">
    <property type="entry name" value="P-loop containing nucleotide triphosphate hydrolases"/>
    <property type="match status" value="1"/>
</dbReference>
<dbReference type="NCBIfam" id="TIGR01241">
    <property type="entry name" value="FtsH_fam"/>
    <property type="match status" value="1"/>
</dbReference>
<dbReference type="GO" id="GO:0030163">
    <property type="term" value="P:protein catabolic process"/>
    <property type="evidence" value="ECO:0007669"/>
    <property type="project" value="UniProtKB-UniRule"/>
</dbReference>
<dbReference type="HAMAP" id="MF_01458">
    <property type="entry name" value="FtsH"/>
    <property type="match status" value="1"/>
</dbReference>
<evidence type="ECO:0000313" key="19">
    <source>
        <dbReference type="Proteomes" id="UP000825179"/>
    </source>
</evidence>
<keyword evidence="4 14" id="KW-0812">Transmembrane</keyword>
<sequence length="673" mass="75574">MSRFFRNTAFYLLIFLVVVGLFSFLSNNREEAKEIDYHQFLQYLEEGRVDQLHVQAHRGVWYIEGEYKSAVGDTSRFYTYAPMNFNEVIERINQAGVPLNYEPAPGDPIWLTFFTTLIPFLLILFLFFFLMSQAQGGGNRVMNFGKSKAKLIQDDKKKVTFKDVAGAEEEKQELEEIVEFLKDPRKFSQLGARIPKGVLLVGPPGTGKTLLGRAVAGEAGVPFFSISGSDFVEMFVGVGASRVRDLFENAKKNAPCIIFIDEIDAVGRQRGAGLGGGHDEREQTLNQLLVEMDGFESNEGIIVMAATNRPDVLDPALLRPGRFDRQITVDRPDIRGRVEVLKVHARNKPLAADVDLEVIARRTPGFAGADLENLLNEAALLAARRNKKEISMAEVDDAIDRVIAGTEKRSRRVSEKERRIVAYHESGHTIAGYFLPNADLVHKVTIVPRGQAGGYMVPIPKEERFILTEPELKDRIAGLLAGRVAEEIVFGEVSVGASDDFRKATRIARRMVTEFGMSRLGPLQFGENQGQVFLGRDIGHERNYSEQIAYEIDQEVRRIITEQYERCKELLTKHRDKLELVAETLLEVETLTADQIKEVIETGELSNHPLKGGKDKQGEAGPNQGATEAKDDVKVHIQSKKGEEYRPQDRRQTDGAEEKHIEEKQGDKDNKED</sequence>
<accession>A0A8X8IA99</accession>
<dbReference type="RefSeq" id="WP_188624321.1">
    <property type="nucleotide sequence ID" value="NZ_CP082237.1"/>
</dbReference>
<keyword evidence="9 14" id="KW-0067">ATP-binding</keyword>
<comment type="cofactor">
    <cofactor evidence="14">
        <name>Zn(2+)</name>
        <dbReference type="ChEBI" id="CHEBI:29105"/>
    </cofactor>
    <text evidence="14">Binds 1 zinc ion per subunit.</text>
</comment>
<dbReference type="CDD" id="cd19501">
    <property type="entry name" value="RecA-like_FtsH"/>
    <property type="match status" value="1"/>
</dbReference>
<comment type="similarity">
    <text evidence="2 14">In the C-terminal section; belongs to the peptidase M41 family.</text>
</comment>
<evidence type="ECO:0000256" key="2">
    <source>
        <dbReference type="ARBA" id="ARBA00010044"/>
    </source>
</evidence>
<name>A0A8X8IA99_CALTT</name>
<feature type="domain" description="AAA+ ATPase" evidence="17">
    <location>
        <begin position="194"/>
        <end position="333"/>
    </location>
</feature>
<keyword evidence="14" id="KW-1003">Cell membrane</keyword>
<proteinExistence type="inferred from homology"/>
<gene>
    <name evidence="14 18" type="primary">ftsH</name>
    <name evidence="18" type="ORF">HUR95_02880</name>
</gene>
<comment type="subunit">
    <text evidence="14">Homohexamer.</text>
</comment>
<keyword evidence="7 14" id="KW-0378">Hydrolase</keyword>
<dbReference type="FunFam" id="3.40.50.300:FF:000001">
    <property type="entry name" value="ATP-dependent zinc metalloprotease FtsH"/>
    <property type="match status" value="1"/>
</dbReference>
<dbReference type="Pfam" id="PF00004">
    <property type="entry name" value="AAA"/>
    <property type="match status" value="1"/>
</dbReference>
<dbReference type="FunFam" id="1.10.8.60:FF:000001">
    <property type="entry name" value="ATP-dependent zinc metalloprotease FtsH"/>
    <property type="match status" value="1"/>
</dbReference>
<evidence type="ECO:0000313" key="18">
    <source>
        <dbReference type="EMBL" id="QZT34367.1"/>
    </source>
</evidence>
<dbReference type="Pfam" id="PF17862">
    <property type="entry name" value="AAA_lid_3"/>
    <property type="match status" value="1"/>
</dbReference>
<evidence type="ECO:0000256" key="14">
    <source>
        <dbReference type="HAMAP-Rule" id="MF_01458"/>
    </source>
</evidence>
<dbReference type="InterPro" id="IPR011546">
    <property type="entry name" value="Pept_M41_FtsH_extracell"/>
</dbReference>
<dbReference type="PANTHER" id="PTHR23076">
    <property type="entry name" value="METALLOPROTEASE M41 FTSH"/>
    <property type="match status" value="1"/>
</dbReference>
<keyword evidence="11 14" id="KW-0482">Metalloprotease</keyword>
<dbReference type="InterPro" id="IPR005936">
    <property type="entry name" value="FtsH"/>
</dbReference>
<keyword evidence="5 14" id="KW-0479">Metal-binding</keyword>
<dbReference type="SMART" id="SM00382">
    <property type="entry name" value="AAA"/>
    <property type="match status" value="1"/>
</dbReference>
<dbReference type="PANTHER" id="PTHR23076:SF113">
    <property type="entry name" value="ATP-DEPENDENT ZINC METALLOPROTEASE FTSH 1, CHLOROPLASTIC-RELATED"/>
    <property type="match status" value="1"/>
</dbReference>
<evidence type="ECO:0000256" key="8">
    <source>
        <dbReference type="ARBA" id="ARBA00022833"/>
    </source>
</evidence>
<keyword evidence="12 14" id="KW-0472">Membrane</keyword>
<dbReference type="KEGG" id="cthu:HUR95_02880"/>
<dbReference type="GO" id="GO:0006508">
    <property type="term" value="P:proteolysis"/>
    <property type="evidence" value="ECO:0007669"/>
    <property type="project" value="UniProtKB-KW"/>
</dbReference>
<dbReference type="GO" id="GO:0005886">
    <property type="term" value="C:plasma membrane"/>
    <property type="evidence" value="ECO:0007669"/>
    <property type="project" value="UniProtKB-SubCell"/>
</dbReference>
<feature type="region of interest" description="Disordered" evidence="16">
    <location>
        <begin position="603"/>
        <end position="673"/>
    </location>
</feature>
<dbReference type="GO" id="GO:0008270">
    <property type="term" value="F:zinc ion binding"/>
    <property type="evidence" value="ECO:0007669"/>
    <property type="project" value="UniProtKB-UniRule"/>
</dbReference>
<dbReference type="Gene3D" id="3.30.720.210">
    <property type="match status" value="1"/>
</dbReference>
<dbReference type="Gene3D" id="1.10.8.60">
    <property type="match status" value="1"/>
</dbReference>
<evidence type="ECO:0000256" key="6">
    <source>
        <dbReference type="ARBA" id="ARBA00022741"/>
    </source>
</evidence>
<dbReference type="InterPro" id="IPR041569">
    <property type="entry name" value="AAA_lid_3"/>
</dbReference>
<keyword evidence="6 14" id="KW-0547">Nucleotide-binding</keyword>
<reference evidence="18 19" key="1">
    <citation type="journal article" date="2020" name="Extremophiles">
        <title>Genomic analysis of Caldalkalibacillus thermarum TA2.A1 reveals aerobic alkaliphilic metabolism and evolutionary hallmarks linking alkaliphilic bacteria and plant life.</title>
        <authorList>
            <person name="de Jong S.I."/>
            <person name="van den Broek M.A."/>
            <person name="Merkel A.Y."/>
            <person name="de la Torre Cortes P."/>
            <person name="Kalamorz F."/>
            <person name="Cook G.M."/>
            <person name="van Loosdrecht M.C.M."/>
            <person name="McMillan D.G.G."/>
        </authorList>
    </citation>
    <scope>NUCLEOTIDE SEQUENCE [LARGE SCALE GENOMIC DNA]</scope>
    <source>
        <strain evidence="18 19">TA2.A1</strain>
    </source>
</reference>
<evidence type="ECO:0000256" key="16">
    <source>
        <dbReference type="SAM" id="MobiDB-lite"/>
    </source>
</evidence>
<dbReference type="EMBL" id="CP082237">
    <property type="protein sequence ID" value="QZT34367.1"/>
    <property type="molecule type" value="Genomic_DNA"/>
</dbReference>
<dbReference type="GO" id="GO:0005524">
    <property type="term" value="F:ATP binding"/>
    <property type="evidence" value="ECO:0007669"/>
    <property type="project" value="UniProtKB-UniRule"/>
</dbReference>
<dbReference type="SUPFAM" id="SSF52540">
    <property type="entry name" value="P-loop containing nucleoside triphosphate hydrolases"/>
    <property type="match status" value="1"/>
</dbReference>
<keyword evidence="10 14" id="KW-1133">Transmembrane helix</keyword>
<organism evidence="18 19">
    <name type="scientific">Caldalkalibacillus thermarum (strain TA2.A1)</name>
    <dbReference type="NCBI Taxonomy" id="986075"/>
    <lineage>
        <taxon>Bacteria</taxon>
        <taxon>Bacillati</taxon>
        <taxon>Bacillota</taxon>
        <taxon>Bacilli</taxon>
        <taxon>Bacillales</taxon>
        <taxon>Bacillaceae</taxon>
        <taxon>Caldalkalibacillus</taxon>
    </lineage>
</organism>
<evidence type="ECO:0000256" key="11">
    <source>
        <dbReference type="ARBA" id="ARBA00023049"/>
    </source>
</evidence>
<dbReference type="Gene3D" id="1.20.58.760">
    <property type="entry name" value="Peptidase M41"/>
    <property type="match status" value="1"/>
</dbReference>
<comment type="subcellular location">
    <subcellularLocation>
        <location evidence="14">Cell membrane</location>
        <topology evidence="14">Multi-pass membrane protein</topology>
        <orientation evidence="14">Cytoplasmic side</orientation>
    </subcellularLocation>
    <subcellularLocation>
        <location evidence="1">Membrane</location>
    </subcellularLocation>
</comment>
<dbReference type="PROSITE" id="PS00674">
    <property type="entry name" value="AAA"/>
    <property type="match status" value="1"/>
</dbReference>
<evidence type="ECO:0000256" key="13">
    <source>
        <dbReference type="ARBA" id="ARBA00061570"/>
    </source>
</evidence>